<dbReference type="Pfam" id="PF03616">
    <property type="entry name" value="Glt_symporter"/>
    <property type="match status" value="1"/>
</dbReference>
<keyword evidence="1" id="KW-0472">Membrane</keyword>
<feature type="transmembrane region" description="Helical" evidence="1">
    <location>
        <begin position="313"/>
        <end position="333"/>
    </location>
</feature>
<keyword evidence="1" id="KW-0915">Sodium</keyword>
<feature type="transmembrane region" description="Helical" evidence="1">
    <location>
        <begin position="6"/>
        <end position="25"/>
    </location>
</feature>
<feature type="transmembrane region" description="Helical" evidence="1">
    <location>
        <begin position="69"/>
        <end position="88"/>
    </location>
</feature>
<comment type="similarity">
    <text evidence="1">Belongs to the glutamate:Na(+) symporter (ESS) (TC 2.A.27) family.</text>
</comment>
<name>R5X670_9FIRM</name>
<dbReference type="RefSeq" id="WP_022072326.1">
    <property type="nucleotide sequence ID" value="NZ_HF999329.1"/>
</dbReference>
<dbReference type="InterPro" id="IPR004445">
    <property type="entry name" value="GltS"/>
</dbReference>
<dbReference type="EMBL" id="CBBD010000050">
    <property type="protein sequence ID" value="CDA11168.1"/>
    <property type="molecule type" value="Genomic_DNA"/>
</dbReference>
<proteinExistence type="inferred from homology"/>
<feature type="transmembrane region" description="Helical" evidence="1">
    <location>
        <begin position="288"/>
        <end position="307"/>
    </location>
</feature>
<feature type="transmembrane region" description="Helical" evidence="1">
    <location>
        <begin position="161"/>
        <end position="185"/>
    </location>
</feature>
<keyword evidence="1" id="KW-0813">Transport</keyword>
<dbReference type="AlphaFoldDB" id="R5X670"/>
<organism evidence="2 3">
    <name type="scientific">Intestinibacter bartlettii CAG:1329</name>
    <dbReference type="NCBI Taxonomy" id="1263063"/>
    <lineage>
        <taxon>Bacteria</taxon>
        <taxon>Bacillati</taxon>
        <taxon>Bacillota</taxon>
        <taxon>Clostridia</taxon>
        <taxon>Peptostreptococcales</taxon>
        <taxon>Peptostreptococcaceae</taxon>
        <taxon>Intestinibacter</taxon>
    </lineage>
</organism>
<keyword evidence="1" id="KW-0812">Transmembrane</keyword>
<keyword evidence="1" id="KW-0769">Symport</keyword>
<reference evidence="2" key="1">
    <citation type="submission" date="2012-11" db="EMBL/GenBank/DDBJ databases">
        <title>Dependencies among metagenomic species, viruses, plasmids and units of genetic variation.</title>
        <authorList>
            <person name="Nielsen H.B."/>
            <person name="Almeida M."/>
            <person name="Juncker A.S."/>
            <person name="Rasmussen S."/>
            <person name="Li J."/>
            <person name="Sunagawa S."/>
            <person name="Plichta D."/>
            <person name="Gautier L."/>
            <person name="Le Chatelier E."/>
            <person name="Peletier E."/>
            <person name="Bonde I."/>
            <person name="Nielsen T."/>
            <person name="Manichanh C."/>
            <person name="Arumugam M."/>
            <person name="Batto J."/>
            <person name="Santos M.B.Q.D."/>
            <person name="Blom N."/>
            <person name="Borruel N."/>
            <person name="Burgdorf K.S."/>
            <person name="Boumezbeur F."/>
            <person name="Casellas F."/>
            <person name="Dore J."/>
            <person name="Guarner F."/>
            <person name="Hansen T."/>
            <person name="Hildebrand F."/>
            <person name="Kaas R.S."/>
            <person name="Kennedy S."/>
            <person name="Kristiansen K."/>
            <person name="Kultima J.R."/>
            <person name="Leonard P."/>
            <person name="Levenez F."/>
            <person name="Lund O."/>
            <person name="Moumen B."/>
            <person name="Le Paslier D."/>
            <person name="Pons N."/>
            <person name="Pedersen O."/>
            <person name="Prifti E."/>
            <person name="Qin J."/>
            <person name="Raes J."/>
            <person name="Tap J."/>
            <person name="Tims S."/>
            <person name="Ussery D.W."/>
            <person name="Yamada T."/>
            <person name="MetaHit consortium"/>
            <person name="Renault P."/>
            <person name="Sicheritz-Ponten T."/>
            <person name="Bork P."/>
            <person name="Wang J."/>
            <person name="Brunak S."/>
            <person name="Ehrlich S.D."/>
        </authorList>
    </citation>
    <scope>NUCLEOTIDE SEQUENCE [LARGE SCALE GENOMIC DNA]</scope>
</reference>
<dbReference type="PANTHER" id="PTHR36178:SF1">
    <property type="entry name" value="SODIUM_GLUTAMATE SYMPORTER"/>
    <property type="match status" value="1"/>
</dbReference>
<dbReference type="PANTHER" id="PTHR36178">
    <property type="entry name" value="SLR0625 PROTEIN"/>
    <property type="match status" value="1"/>
</dbReference>
<comment type="function">
    <text evidence="1">Catalyzes the sodium-dependent transport of glutamate.</text>
</comment>
<feature type="transmembrane region" description="Helical" evidence="1">
    <location>
        <begin position="95"/>
        <end position="116"/>
    </location>
</feature>
<protein>
    <recommendedName>
        <fullName evidence="1">Sodium/glutamate symporter</fullName>
    </recommendedName>
</protein>
<comment type="subcellular location">
    <subcellularLocation>
        <location evidence="1">Cell membrane</location>
        <topology evidence="1">Multi-pass membrane protein</topology>
    </subcellularLocation>
</comment>
<keyword evidence="1" id="KW-0739">Sodium transport</keyword>
<dbReference type="Proteomes" id="UP000017980">
    <property type="component" value="Unassembled WGS sequence"/>
</dbReference>
<dbReference type="GO" id="GO:0015501">
    <property type="term" value="F:glutamate:sodium symporter activity"/>
    <property type="evidence" value="ECO:0007669"/>
    <property type="project" value="UniProtKB-UniRule"/>
</dbReference>
<dbReference type="GO" id="GO:0015813">
    <property type="term" value="P:L-glutamate transmembrane transport"/>
    <property type="evidence" value="ECO:0007669"/>
    <property type="project" value="InterPro"/>
</dbReference>
<keyword evidence="1" id="KW-1003">Cell membrane</keyword>
<feature type="transmembrane region" description="Helical" evidence="1">
    <location>
        <begin position="340"/>
        <end position="357"/>
    </location>
</feature>
<feature type="transmembrane region" description="Helical" evidence="1">
    <location>
        <begin position="223"/>
        <end position="244"/>
    </location>
</feature>
<dbReference type="GO" id="GO:0005886">
    <property type="term" value="C:plasma membrane"/>
    <property type="evidence" value="ECO:0007669"/>
    <property type="project" value="UniProtKB-SubCell"/>
</dbReference>
<keyword evidence="1" id="KW-0406">Ion transport</keyword>
<evidence type="ECO:0000256" key="1">
    <source>
        <dbReference type="HAMAP-Rule" id="MF_02062"/>
    </source>
</evidence>
<feature type="transmembrane region" description="Helical" evidence="1">
    <location>
        <begin position="250"/>
        <end position="268"/>
    </location>
</feature>
<evidence type="ECO:0000313" key="2">
    <source>
        <dbReference type="EMBL" id="CDA11168.1"/>
    </source>
</evidence>
<dbReference type="HAMAP" id="MF_02062">
    <property type="entry name" value="GltS"/>
    <property type="match status" value="1"/>
</dbReference>
<keyword evidence="1" id="KW-1133">Transmembrane helix</keyword>
<feature type="transmembrane region" description="Helical" evidence="1">
    <location>
        <begin position="377"/>
        <end position="404"/>
    </location>
</feature>
<comment type="caution">
    <text evidence="2">The sequence shown here is derived from an EMBL/GenBank/DDBJ whole genome shotgun (WGS) entry which is preliminary data.</text>
</comment>
<feature type="transmembrane region" description="Helical" evidence="1">
    <location>
        <begin position="37"/>
        <end position="57"/>
    </location>
</feature>
<evidence type="ECO:0000313" key="3">
    <source>
        <dbReference type="Proteomes" id="UP000017980"/>
    </source>
</evidence>
<accession>R5X670</accession>
<sequence>MINLDLNIVSTLILAIVLCLFGNFIKNKFNIFNKVCIPTPVIGGLFFSLLIFILRKFGILEITMNTSLMPYFLSIFFISVGFCINIFSAKGGGKLLFLYWLLCAILGLCQNLIAVFSSKLLHIKPLLGFMCGSVSMEGGHGYALAFGKTIESLGIENACAIGIAAATLGLITGGLLGGPVGRFLIYKYDLKPLKGGSRLFKSNKNQNNIKTNKPKIQFTPIGFLENILILLLIMNISFFVSNIINLKTNIIIPNIVIGMLLSVIINNFNIKKQVFEFYEDLFEFIQNISLDIFLTMALMSIDLYALSSLLGPILIIVFFQVLFVLIYGVFICFRVLGKDYDAAIMISGLIGHTLGATPNALANMSTLTSKYGKSETAFLIVPMVGAFLLDAFSMPCILFFINFLK</sequence>
<keyword evidence="1" id="KW-0029">Amino-acid transport</keyword>
<gene>
    <name evidence="2" type="ORF">BN488_02195</name>
</gene>